<feature type="chain" id="PRO_5045288247" evidence="6">
    <location>
        <begin position="17"/>
        <end position="1892"/>
    </location>
</feature>
<dbReference type="SUPFAM" id="SSF49313">
    <property type="entry name" value="Cadherin-like"/>
    <property type="match status" value="3"/>
</dbReference>
<gene>
    <name evidence="8" type="ORF">OKA05_02210</name>
</gene>
<dbReference type="Pfam" id="PF03160">
    <property type="entry name" value="Calx-beta"/>
    <property type="match status" value="2"/>
</dbReference>
<accession>A0ABT3GCI8</accession>
<dbReference type="InterPro" id="IPR038081">
    <property type="entry name" value="CalX-like_sf"/>
</dbReference>
<dbReference type="SMART" id="SM00237">
    <property type="entry name" value="Calx_beta"/>
    <property type="match status" value="2"/>
</dbReference>
<dbReference type="Pfam" id="PF05345">
    <property type="entry name" value="He_PIG"/>
    <property type="match status" value="3"/>
</dbReference>
<name>A0ABT3GCI8_9BACT</name>
<dbReference type="InterPro" id="IPR051171">
    <property type="entry name" value="CaCA"/>
</dbReference>
<dbReference type="SUPFAM" id="SSF141072">
    <property type="entry name" value="CalX-like"/>
    <property type="match status" value="2"/>
</dbReference>
<evidence type="ECO:0000313" key="8">
    <source>
        <dbReference type="EMBL" id="MCW1921347.1"/>
    </source>
</evidence>
<dbReference type="PROSITE" id="PS00018">
    <property type="entry name" value="EF_HAND_1"/>
    <property type="match status" value="1"/>
</dbReference>
<comment type="caution">
    <text evidence="8">The sequence shown here is derived from an EMBL/GenBank/DDBJ whole genome shotgun (WGS) entry which is preliminary data.</text>
</comment>
<organism evidence="8 9">
    <name type="scientific">Luteolibacter arcticus</name>
    <dbReference type="NCBI Taxonomy" id="1581411"/>
    <lineage>
        <taxon>Bacteria</taxon>
        <taxon>Pseudomonadati</taxon>
        <taxon>Verrucomicrobiota</taxon>
        <taxon>Verrucomicrobiia</taxon>
        <taxon>Verrucomicrobiales</taxon>
        <taxon>Verrucomicrobiaceae</taxon>
        <taxon>Luteolibacter</taxon>
    </lineage>
</organism>
<evidence type="ECO:0000256" key="4">
    <source>
        <dbReference type="ARBA" id="ARBA00023065"/>
    </source>
</evidence>
<dbReference type="PANTHER" id="PTHR11878:SF65">
    <property type="entry name" value="NA_CA-EXCHANGE PROTEIN, ISOFORM G"/>
    <property type="match status" value="1"/>
</dbReference>
<feature type="domain" description="Calx-beta" evidence="7">
    <location>
        <begin position="921"/>
        <end position="1017"/>
    </location>
</feature>
<keyword evidence="4" id="KW-0406">Ion transport</keyword>
<dbReference type="Pfam" id="PF17963">
    <property type="entry name" value="Big_9"/>
    <property type="match status" value="1"/>
</dbReference>
<dbReference type="Gene3D" id="2.60.120.200">
    <property type="match status" value="1"/>
</dbReference>
<evidence type="ECO:0000256" key="5">
    <source>
        <dbReference type="SAM" id="MobiDB-lite"/>
    </source>
</evidence>
<dbReference type="Gene3D" id="2.60.40.2030">
    <property type="match status" value="2"/>
</dbReference>
<dbReference type="InterPro" id="IPR018247">
    <property type="entry name" value="EF_Hand_1_Ca_BS"/>
</dbReference>
<dbReference type="RefSeq" id="WP_264485456.1">
    <property type="nucleotide sequence ID" value="NZ_JAPDDT010000001.1"/>
</dbReference>
<keyword evidence="4" id="KW-0813">Transport</keyword>
<evidence type="ECO:0000313" key="9">
    <source>
        <dbReference type="Proteomes" id="UP001320876"/>
    </source>
</evidence>
<feature type="signal peptide" evidence="6">
    <location>
        <begin position="1"/>
        <end position="16"/>
    </location>
</feature>
<protein>
    <submittedName>
        <fullName evidence="8">Ig domain-containing protein</fullName>
    </submittedName>
</protein>
<keyword evidence="1 6" id="KW-0732">Signal</keyword>
<dbReference type="Proteomes" id="UP001320876">
    <property type="component" value="Unassembled WGS sequence"/>
</dbReference>
<dbReference type="Gene3D" id="2.60.40.10">
    <property type="entry name" value="Immunoglobulins"/>
    <property type="match status" value="3"/>
</dbReference>
<feature type="domain" description="Calx-beta" evidence="7">
    <location>
        <begin position="1335"/>
        <end position="1433"/>
    </location>
</feature>
<dbReference type="Gene3D" id="3.40.390.10">
    <property type="entry name" value="Collagenase (Catalytic Domain)"/>
    <property type="match status" value="1"/>
</dbReference>
<dbReference type="SUPFAM" id="SSF55486">
    <property type="entry name" value="Metalloproteases ('zincins'), catalytic domain"/>
    <property type="match status" value="1"/>
</dbReference>
<sequence>MKAFLFFLLTALPALAQAPPATVTKNLTNGSTTLTVNFTLHPIRSTNYNVKVQDATGNFTTYTADVPRTYIGTVTGRPGAIAAGYQKANGTFWSYIAFEDGKTWSSSGTSASAGGGDWTPNVYPTTGVGAGGAGSAVKAAELGIDASYREWQAVGSNMVNLIDMVEFCAMKANIVYLRDTAILHRLGRIVVRTDAAKCPYQALPTSTVSEWSVLLNTMKTQWNTTLPPILGASAHDVASLVRPGVGGGLASVGVIGSSSRYSITGATSSGDFLSAWRHELGHNWSSSHYEGDGKPEGPTIMSDNSLARFSSPEATKIINHRNSKASVLDNLGAYPSPLPPRAFGDRVTMSSGALSTVIDVLANDSDSNGEAVTLVSADMASTMRSLVVRSPGTGPSGRDQLIYYAPPKFSSGYDHFNYRIQDTAGYQGIAKAYVNPVALPPLPPLWTSSDIGTVGTAGDAGAEGGTYVVYGSGADIWGTADEFRFVRQTTNGDCDIRARVKGQANTNGYAKAGVMLRDGTGAGAAHASIFATPSNGFAFQYRTTSGGTSTNVNGPALNAGINNWVRLTRSSNLMTAYVSADGIAWTQVSTATIPMATSIQAGLAVTSHVDASLGGVAFDQVSLNHAEPFATLVNDTFNATAGNDPSEALDANWLPNSQLSIASDATLGGGNALNIDGNTYAGSDTAFAGRALVNVGDALKLSFDFRYTQAPGNLGAGFRFGFFNNVGDGYMVHHGTGGNGSWSLLEDSGADGSFGFGGLTTLTSGSKATINDQANHSMAFLLEKTATGIRVTATVDGVSLTVTDATPPINAFDHATITNGNITGDHRIDNVKVEAFQLMPPAFDSDPFTKPTAGIGMAYSGSVVANVTTPHPSNVYEKTSGPAWLSIAANGNLTGTPAAGDAGINTFGVRVTNATGLDAEATMSIPVAYPVSISAIDSSASEDDLSTGTFTITRSGPTTSELAVAFNVSGTATAGSDYASAGTSVVIPVGQSSATMTITPLDDALLEPAETVTLTLLASPAYAFGATSAATVTLADDESLFVRMNDGFDSATATPGNDGDDAFDAAWTGSGATLTVASDTTLATGKALNVDVTSSFSGAKGAFAARALPVNGDSITLSFNFRYTAAPTDMGGGLRIGLYNAAGAGFCIHHGTGGNTGLSLLESPSGAFGSGGSMTTFHSGSKATLNDQAKHTMSLKLTRMATGILATSNIDGVVHSGTDTTPVITSFDTVFIANGNQTVDFRLDNVRVEFSPNLAPAFTSSPLVKSAVLDTLFAGSLASDASDPNPGDTFTFAKTAGPSWLSVAANGSFTGTPGSVNAGANNFTIRLTDQHGVFADASLVVNVGHPLTVTATQPLAREFGEMPGGFLITRGGPATGDLTVLYSFGGTAVAGEDYFESTGSAVIPAGQASVLLPLVPIDDGLFEDDETVVLSLSPNAAYAVASPASATVTIADDETLAHAVEDSFDVGVAPSSGNDADDPDDAAWSTSGGTLSVADDATLGSGNALTTDNTGTFPLTRANFSAVSLSQPGDSLRLSLDFRYTQAPTSVGSGLRFGLYNAAGDGFLVQQGVGGATGWSLAEDTGADNGFGSGATVTGLTSGSRASINDQEPHTLALTLTRTATGIAITGAVDESLIQFSDTTPVTTTFEALGIRHGNLTVDFAIDNVHVEVIRNLTPFFTSRPLVMPTGSADAAYAESIAAEAVDPNEGDEMVFSKVSGPSWLAVAADGSLTGTPAGTDTGVNVFTIRVTDPHGLFSDTTMPIEVGNEQAPLEAWREEEFEGQSGNSTVSGNDADPDADGLVNLIEYALGLNPNAPNPSPAAVVENGTLSITYTLNLSATDVTVLAEHSGNLVGWDDAGITFETLGETGGIRTVKASLPASGNSRFLHLKVTAP</sequence>
<feature type="region of interest" description="Disordered" evidence="5">
    <location>
        <begin position="1467"/>
        <end position="1489"/>
    </location>
</feature>
<keyword evidence="3" id="KW-0106">Calcium</keyword>
<evidence type="ECO:0000256" key="1">
    <source>
        <dbReference type="ARBA" id="ARBA00022729"/>
    </source>
</evidence>
<evidence type="ECO:0000256" key="6">
    <source>
        <dbReference type="SAM" id="SignalP"/>
    </source>
</evidence>
<keyword evidence="9" id="KW-1185">Reference proteome</keyword>
<evidence type="ECO:0000259" key="7">
    <source>
        <dbReference type="SMART" id="SM00237"/>
    </source>
</evidence>
<dbReference type="PANTHER" id="PTHR11878">
    <property type="entry name" value="SODIUM/CALCIUM EXCHANGER"/>
    <property type="match status" value="1"/>
</dbReference>
<evidence type="ECO:0000256" key="2">
    <source>
        <dbReference type="ARBA" id="ARBA00022737"/>
    </source>
</evidence>
<dbReference type="InterPro" id="IPR013783">
    <property type="entry name" value="Ig-like_fold"/>
</dbReference>
<evidence type="ECO:0000256" key="3">
    <source>
        <dbReference type="ARBA" id="ARBA00022837"/>
    </source>
</evidence>
<dbReference type="InterPro" id="IPR015919">
    <property type="entry name" value="Cadherin-like_sf"/>
</dbReference>
<proteinExistence type="predicted"/>
<dbReference type="InterPro" id="IPR024079">
    <property type="entry name" value="MetalloPept_cat_dom_sf"/>
</dbReference>
<reference evidence="8 9" key="1">
    <citation type="submission" date="2022-10" db="EMBL/GenBank/DDBJ databases">
        <title>Luteolibacter arcticus strain CCTCC AB 2014275, whole genome shotgun sequencing project.</title>
        <authorList>
            <person name="Zhao G."/>
            <person name="Shen L."/>
        </authorList>
    </citation>
    <scope>NUCLEOTIDE SEQUENCE [LARGE SCALE GENOMIC DNA]</scope>
    <source>
        <strain evidence="8 9">CCTCC AB 2014275</strain>
    </source>
</reference>
<dbReference type="InterPro" id="IPR003644">
    <property type="entry name" value="Calx_beta"/>
</dbReference>
<dbReference type="EMBL" id="JAPDDT010000001">
    <property type="protein sequence ID" value="MCW1921347.1"/>
    <property type="molecule type" value="Genomic_DNA"/>
</dbReference>
<keyword evidence="2" id="KW-0677">Repeat</keyword>